<organism evidence="2 3">
    <name type="scientific">Rotaria magnacalcarata</name>
    <dbReference type="NCBI Taxonomy" id="392030"/>
    <lineage>
        <taxon>Eukaryota</taxon>
        <taxon>Metazoa</taxon>
        <taxon>Spiralia</taxon>
        <taxon>Gnathifera</taxon>
        <taxon>Rotifera</taxon>
        <taxon>Eurotatoria</taxon>
        <taxon>Bdelloidea</taxon>
        <taxon>Philodinida</taxon>
        <taxon>Philodinidae</taxon>
        <taxon>Rotaria</taxon>
    </lineage>
</organism>
<name>A0A816TPR6_9BILA</name>
<evidence type="ECO:0000313" key="2">
    <source>
        <dbReference type="EMBL" id="CAF2100525.1"/>
    </source>
</evidence>
<dbReference type="EMBL" id="CAJNRG010008008">
    <property type="protein sequence ID" value="CAF2100525.1"/>
    <property type="molecule type" value="Genomic_DNA"/>
</dbReference>
<feature type="transmembrane region" description="Helical" evidence="1">
    <location>
        <begin position="37"/>
        <end position="58"/>
    </location>
</feature>
<sequence length="223" mass="24065">MIRAIVTSMANIILNRDDCSNEKHRNSIRERKPKCSFVLYLLCISFDFCYSCFTLCCINCTSLCIFLSILAARLVGIATAVIVLEILISPTKIKATTNVSTTTAESVVATTSSSTTTTTMTITTAISTPSTTSSVGVGVGVLTTGSQWFGTRRIILNCSATITNLTITITVKKAVNASYSGMWCTISGLSITQSHVDNGAQIIYTWNIMRRQTVPPGNCPYTL</sequence>
<keyword evidence="1" id="KW-0812">Transmembrane</keyword>
<proteinExistence type="predicted"/>
<keyword evidence="1" id="KW-0472">Membrane</keyword>
<evidence type="ECO:0000313" key="3">
    <source>
        <dbReference type="Proteomes" id="UP000663887"/>
    </source>
</evidence>
<dbReference type="AlphaFoldDB" id="A0A816TPR6"/>
<keyword evidence="1" id="KW-1133">Transmembrane helix</keyword>
<comment type="caution">
    <text evidence="2">The sequence shown here is derived from an EMBL/GenBank/DDBJ whole genome shotgun (WGS) entry which is preliminary data.</text>
</comment>
<gene>
    <name evidence="2" type="ORF">XDN619_LOCUS18581</name>
</gene>
<dbReference type="Proteomes" id="UP000663887">
    <property type="component" value="Unassembled WGS sequence"/>
</dbReference>
<protein>
    <submittedName>
        <fullName evidence="2">Uncharacterized protein</fullName>
    </submittedName>
</protein>
<reference evidence="2" key="1">
    <citation type="submission" date="2021-02" db="EMBL/GenBank/DDBJ databases">
        <authorList>
            <person name="Nowell W R."/>
        </authorList>
    </citation>
    <scope>NUCLEOTIDE SEQUENCE</scope>
</reference>
<accession>A0A816TPR6</accession>
<evidence type="ECO:0000256" key="1">
    <source>
        <dbReference type="SAM" id="Phobius"/>
    </source>
</evidence>
<feature type="transmembrane region" description="Helical" evidence="1">
    <location>
        <begin position="65"/>
        <end position="88"/>
    </location>
</feature>